<proteinExistence type="predicted"/>
<name>A0ABW1LYI8_9ACTN</name>
<protein>
    <submittedName>
        <fullName evidence="1">Uncharacterized protein</fullName>
    </submittedName>
</protein>
<organism evidence="1 2">
    <name type="scientific">Streptomyces pratens</name>
    <dbReference type="NCBI Taxonomy" id="887456"/>
    <lineage>
        <taxon>Bacteria</taxon>
        <taxon>Bacillati</taxon>
        <taxon>Actinomycetota</taxon>
        <taxon>Actinomycetes</taxon>
        <taxon>Kitasatosporales</taxon>
        <taxon>Streptomycetaceae</taxon>
        <taxon>Streptomyces</taxon>
    </lineage>
</organism>
<dbReference type="EMBL" id="JBHSPT010000033">
    <property type="protein sequence ID" value="MFC6056691.1"/>
    <property type="molecule type" value="Genomic_DNA"/>
</dbReference>
<comment type="caution">
    <text evidence="1">The sequence shown here is derived from an EMBL/GenBank/DDBJ whole genome shotgun (WGS) entry which is preliminary data.</text>
</comment>
<keyword evidence="2" id="KW-1185">Reference proteome</keyword>
<reference evidence="2" key="1">
    <citation type="journal article" date="2019" name="Int. J. Syst. Evol. Microbiol.">
        <title>The Global Catalogue of Microorganisms (GCM) 10K type strain sequencing project: providing services to taxonomists for standard genome sequencing and annotation.</title>
        <authorList>
            <consortium name="The Broad Institute Genomics Platform"/>
            <consortium name="The Broad Institute Genome Sequencing Center for Infectious Disease"/>
            <person name="Wu L."/>
            <person name="Ma J."/>
        </authorList>
    </citation>
    <scope>NUCLEOTIDE SEQUENCE [LARGE SCALE GENOMIC DNA]</scope>
    <source>
        <strain evidence="2">JCM 12763</strain>
    </source>
</reference>
<gene>
    <name evidence="1" type="ORF">ACFP50_14785</name>
</gene>
<accession>A0ABW1LYI8</accession>
<dbReference type="RefSeq" id="WP_386397189.1">
    <property type="nucleotide sequence ID" value="NZ_JBHSPT010000033.1"/>
</dbReference>
<sequence>MGPHAPQPTVDTDWQNFRGANKLHILPSEWHERTGTSLAMTATVDLVVFPQVIRGSHDLHLQATHPEPARELLSAQCMSPGDNICVSDRLDIRTSSADDLASNGARVIGALADRPAVSLRFGTRTPYAAVTETVRAAFTSPSSRL</sequence>
<evidence type="ECO:0000313" key="2">
    <source>
        <dbReference type="Proteomes" id="UP001596242"/>
    </source>
</evidence>
<dbReference type="Proteomes" id="UP001596242">
    <property type="component" value="Unassembled WGS sequence"/>
</dbReference>
<evidence type="ECO:0000313" key="1">
    <source>
        <dbReference type="EMBL" id="MFC6056691.1"/>
    </source>
</evidence>